<evidence type="ECO:0000313" key="3">
    <source>
        <dbReference type="Proteomes" id="UP000274358"/>
    </source>
</evidence>
<dbReference type="AlphaFoldDB" id="A0A3S0RH15"/>
<evidence type="ECO:0000313" key="2">
    <source>
        <dbReference type="EMBL" id="RUL68363.1"/>
    </source>
</evidence>
<evidence type="ECO:0000256" key="1">
    <source>
        <dbReference type="SAM" id="SignalP"/>
    </source>
</evidence>
<keyword evidence="3" id="KW-1185">Reference proteome</keyword>
<name>A0A3S0RH15_9GAMM</name>
<dbReference type="Proteomes" id="UP000274358">
    <property type="component" value="Unassembled WGS sequence"/>
</dbReference>
<gene>
    <name evidence="2" type="ORF">EKH80_23545</name>
</gene>
<sequence>MKAFLGLILSFLSFVVCAQGHGINVLSSGVEVKGGRHILKMQVWNCSNHELEVPLVFLPWGGDSLGLVLYPAGKIRDTPLKEEYPIADFPPVRVKIKANGHVEGDVELEPRFGDLSRYDTSDGLLVFWSYDMSLITGGSSAFKAGVVPLGKTKLVVTGPKAGCH</sequence>
<feature type="chain" id="PRO_5018638459" evidence="1">
    <location>
        <begin position="19"/>
        <end position="164"/>
    </location>
</feature>
<comment type="caution">
    <text evidence="2">The sequence shown here is derived from an EMBL/GenBank/DDBJ whole genome shotgun (WGS) entry which is preliminary data.</text>
</comment>
<accession>A0A3S0RH15</accession>
<organism evidence="2 3">
    <name type="scientific">Dyella choica</name>
    <dbReference type="NCBI Taxonomy" id="1927959"/>
    <lineage>
        <taxon>Bacteria</taxon>
        <taxon>Pseudomonadati</taxon>
        <taxon>Pseudomonadota</taxon>
        <taxon>Gammaproteobacteria</taxon>
        <taxon>Lysobacterales</taxon>
        <taxon>Rhodanobacteraceae</taxon>
        <taxon>Dyella</taxon>
    </lineage>
</organism>
<proteinExistence type="predicted"/>
<dbReference type="OrthoDB" id="9834635at2"/>
<dbReference type="EMBL" id="RYYV01000054">
    <property type="protein sequence ID" value="RUL68363.1"/>
    <property type="molecule type" value="Genomic_DNA"/>
</dbReference>
<dbReference type="RefSeq" id="WP_126687237.1">
    <property type="nucleotide sequence ID" value="NZ_RYYV01000054.1"/>
</dbReference>
<feature type="signal peptide" evidence="1">
    <location>
        <begin position="1"/>
        <end position="18"/>
    </location>
</feature>
<reference evidence="2 3" key="1">
    <citation type="submission" date="2018-12" db="EMBL/GenBank/DDBJ databases">
        <title>Dyella dinghuensis sp. nov. DHOA06 and Dyella choica sp. nov. 4M-K27, isolated from forest soil.</title>
        <authorList>
            <person name="Qiu L.-H."/>
            <person name="Gao Z.-H."/>
        </authorList>
    </citation>
    <scope>NUCLEOTIDE SEQUENCE [LARGE SCALE GENOMIC DNA]</scope>
    <source>
        <strain evidence="2 3">4M-K27</strain>
    </source>
</reference>
<keyword evidence="1" id="KW-0732">Signal</keyword>
<protein>
    <submittedName>
        <fullName evidence="2">Uncharacterized protein</fullName>
    </submittedName>
</protein>